<gene>
    <name evidence="2" type="ORF">LCGC14_0177750</name>
</gene>
<comment type="caution">
    <text evidence="2">The sequence shown here is derived from an EMBL/GenBank/DDBJ whole genome shotgun (WGS) entry which is preliminary data.</text>
</comment>
<dbReference type="AlphaFoldDB" id="A0A0F9UQV6"/>
<dbReference type="EMBL" id="LAZR01000070">
    <property type="protein sequence ID" value="KKN95530.1"/>
    <property type="molecule type" value="Genomic_DNA"/>
</dbReference>
<keyword evidence="1" id="KW-0472">Membrane</keyword>
<evidence type="ECO:0000256" key="1">
    <source>
        <dbReference type="SAM" id="Phobius"/>
    </source>
</evidence>
<accession>A0A0F9UQV6</accession>
<proteinExistence type="predicted"/>
<protein>
    <submittedName>
        <fullName evidence="2">Uncharacterized protein</fullName>
    </submittedName>
</protein>
<sequence length="29" mass="3284">MKNLINPKWSTVGLVFLATWLLLILPNMG</sequence>
<keyword evidence="1" id="KW-0812">Transmembrane</keyword>
<name>A0A0F9UQV6_9ZZZZ</name>
<reference evidence="2" key="1">
    <citation type="journal article" date="2015" name="Nature">
        <title>Complex archaea that bridge the gap between prokaryotes and eukaryotes.</title>
        <authorList>
            <person name="Spang A."/>
            <person name="Saw J.H."/>
            <person name="Jorgensen S.L."/>
            <person name="Zaremba-Niedzwiedzka K."/>
            <person name="Martijn J."/>
            <person name="Lind A.E."/>
            <person name="van Eijk R."/>
            <person name="Schleper C."/>
            <person name="Guy L."/>
            <person name="Ettema T.J."/>
        </authorList>
    </citation>
    <scope>NUCLEOTIDE SEQUENCE</scope>
</reference>
<organism evidence="2">
    <name type="scientific">marine sediment metagenome</name>
    <dbReference type="NCBI Taxonomy" id="412755"/>
    <lineage>
        <taxon>unclassified sequences</taxon>
        <taxon>metagenomes</taxon>
        <taxon>ecological metagenomes</taxon>
    </lineage>
</organism>
<feature type="transmembrane region" description="Helical" evidence="1">
    <location>
        <begin position="12"/>
        <end position="28"/>
    </location>
</feature>
<evidence type="ECO:0000313" key="2">
    <source>
        <dbReference type="EMBL" id="KKN95530.1"/>
    </source>
</evidence>
<keyword evidence="1" id="KW-1133">Transmembrane helix</keyword>